<dbReference type="PANTHER" id="PTHR46401">
    <property type="entry name" value="GLYCOSYLTRANSFERASE WBBK-RELATED"/>
    <property type="match status" value="1"/>
</dbReference>
<accession>B1YHC5</accession>
<name>B1YHC5_EXIS2</name>
<keyword evidence="1 3" id="KW-0808">Transferase</keyword>
<dbReference type="Pfam" id="PF00534">
    <property type="entry name" value="Glycos_transf_1"/>
    <property type="match status" value="1"/>
</dbReference>
<reference evidence="3 4" key="1">
    <citation type="journal article" date="2006" name="Extremophiles">
        <title>Characterization of Exiguobacterium isolates from the Siberian permafrost. Description of Exiguobacterium sibiricum sp. nov.</title>
        <authorList>
            <person name="Rodrigues D.F."/>
            <person name="Goris J."/>
            <person name="Vishnivetskaya T."/>
            <person name="Gilichinsky D."/>
            <person name="Thomashow M.F."/>
            <person name="Tiedje J.M."/>
        </authorList>
    </citation>
    <scope>NUCLEOTIDE SEQUENCE [LARGE SCALE GENOMIC DNA]</scope>
    <source>
        <strain evidence="4">DSM 17290 / CIP 109462 / JCM 13490 / 255-15</strain>
    </source>
</reference>
<dbReference type="GO" id="GO:0009103">
    <property type="term" value="P:lipopolysaccharide biosynthetic process"/>
    <property type="evidence" value="ECO:0007669"/>
    <property type="project" value="TreeGrafter"/>
</dbReference>
<reference evidence="3 4" key="2">
    <citation type="journal article" date="2008" name="BMC Genomics">
        <title>Architecture of thermal adaptation in an Exiguobacterium sibiricum strain isolated from 3 million year old permafrost: a genome and transcriptome approach.</title>
        <authorList>
            <person name="Rodrigues D.F."/>
            <person name="Ivanova N."/>
            <person name="He Z."/>
            <person name="Huebner M."/>
            <person name="Zhou J."/>
            <person name="Tiedje J.M."/>
        </authorList>
    </citation>
    <scope>NUCLEOTIDE SEQUENCE [LARGE SCALE GENOMIC DNA]</scope>
    <source>
        <strain evidence="4">DSM 17290 / CIP 109462 / JCM 13490 / 255-15</strain>
    </source>
</reference>
<dbReference type="AlphaFoldDB" id="B1YHC5"/>
<proteinExistence type="predicted"/>
<organism evidence="3 4">
    <name type="scientific">Exiguobacterium sibiricum (strain DSM 17290 / CCUG 55495 / CIP 109462 / JCM 13490 / 255-15)</name>
    <dbReference type="NCBI Taxonomy" id="262543"/>
    <lineage>
        <taxon>Bacteria</taxon>
        <taxon>Bacillati</taxon>
        <taxon>Bacillota</taxon>
        <taxon>Bacilli</taxon>
        <taxon>Bacillales</taxon>
        <taxon>Bacillales Family XII. Incertae Sedis</taxon>
        <taxon>Exiguobacterium</taxon>
    </lineage>
</organism>
<evidence type="ECO:0000256" key="1">
    <source>
        <dbReference type="ARBA" id="ARBA00022679"/>
    </source>
</evidence>
<dbReference type="SUPFAM" id="SSF53756">
    <property type="entry name" value="UDP-Glycosyltransferase/glycogen phosphorylase"/>
    <property type="match status" value="1"/>
</dbReference>
<dbReference type="PANTHER" id="PTHR46401:SF2">
    <property type="entry name" value="GLYCOSYLTRANSFERASE WBBK-RELATED"/>
    <property type="match status" value="1"/>
</dbReference>
<keyword evidence="4" id="KW-1185">Reference proteome</keyword>
<dbReference type="InterPro" id="IPR001296">
    <property type="entry name" value="Glyco_trans_1"/>
</dbReference>
<dbReference type="OrthoDB" id="73743at2"/>
<evidence type="ECO:0000259" key="2">
    <source>
        <dbReference type="Pfam" id="PF00534"/>
    </source>
</evidence>
<dbReference type="CDD" id="cd03801">
    <property type="entry name" value="GT4_PimA-like"/>
    <property type="match status" value="1"/>
</dbReference>
<dbReference type="KEGG" id="esi:Exig_0171"/>
<dbReference type="Gene3D" id="3.40.50.2000">
    <property type="entry name" value="Glycogen Phosphorylase B"/>
    <property type="match status" value="1"/>
</dbReference>
<reference evidence="4" key="3">
    <citation type="submission" date="2008-04" db="EMBL/GenBank/DDBJ databases">
        <title>Complete sequence of chromosome of Exiguobacterium sibiricum 255-15.</title>
        <authorList>
            <consortium name="US DOE Joint Genome Institute"/>
            <person name="Copeland A."/>
            <person name="Lucas S."/>
            <person name="Lapidus A."/>
            <person name="Glavina del Rio T."/>
            <person name="Dalin E."/>
            <person name="Tice H."/>
            <person name="Bruce D."/>
            <person name="Goodwin L."/>
            <person name="Pitluck S."/>
            <person name="Kiss H."/>
            <person name="Chertkov O."/>
            <person name="Monk C."/>
            <person name="Brettin T."/>
            <person name="Detter J.C."/>
            <person name="Han C."/>
            <person name="Kuske C.R."/>
            <person name="Schmutz J."/>
            <person name="Larimer F."/>
            <person name="Land M."/>
            <person name="Hauser L."/>
            <person name="Kyrpides N."/>
            <person name="Mikhailova N."/>
            <person name="Vishnivetskaya T."/>
            <person name="Rodrigues D.F."/>
            <person name="Gilichinsky D."/>
            <person name="Tiedje J."/>
            <person name="Richardson P."/>
        </authorList>
    </citation>
    <scope>NUCLEOTIDE SEQUENCE [LARGE SCALE GENOMIC DNA]</scope>
    <source>
        <strain evidence="4">DSM 17290 / CIP 109462 / JCM 13490 / 255-15</strain>
    </source>
</reference>
<protein>
    <submittedName>
        <fullName evidence="3">Glycosyl transferase group 1</fullName>
    </submittedName>
</protein>
<dbReference type="eggNOG" id="COG0438">
    <property type="taxonomic scope" value="Bacteria"/>
</dbReference>
<dbReference type="STRING" id="262543.Exig_0171"/>
<dbReference type="RefSeq" id="WP_012369082.1">
    <property type="nucleotide sequence ID" value="NC_010556.1"/>
</dbReference>
<dbReference type="GO" id="GO:0016757">
    <property type="term" value="F:glycosyltransferase activity"/>
    <property type="evidence" value="ECO:0007669"/>
    <property type="project" value="InterPro"/>
</dbReference>
<dbReference type="CAZy" id="GT4">
    <property type="family name" value="Glycosyltransferase Family 4"/>
</dbReference>
<evidence type="ECO:0000313" key="4">
    <source>
        <dbReference type="Proteomes" id="UP000001681"/>
    </source>
</evidence>
<dbReference type="Proteomes" id="UP000001681">
    <property type="component" value="Chromosome"/>
</dbReference>
<dbReference type="HOGENOM" id="CLU_009583_2_2_9"/>
<dbReference type="EMBL" id="CP001022">
    <property type="protein sequence ID" value="ACB59657.1"/>
    <property type="molecule type" value="Genomic_DNA"/>
</dbReference>
<sequence>MRKSLLFLTSSDVQNPDADFSDYLLHELFKRMTDEYDVTCLTPAFFGGRDVESIGGVTYIRRGTSGSFLWHVFCQIRSRPEAFVFLANLPFLEYLFQWGTVPHARFLTRSSKYPMASPSQTSFVFHPSVLTAESAQTDQPFVLLPEGLDLLSPESARLEKEKRPTFVYVSRPSQPKELFDACQAFIAVYQEFPEVQLWIIGHCPTRFDSSIPETMRAYLHYLGDMEPAARNRYISRATALLVPSREDNWGMIIYEAARVGTPAIVYETPGLCDAVQYGMTGYLAKINHPGGLAAEMRSCLLDQTTYQMLRYAAHQFSTTKHHHDLEPHFREWLRTQL</sequence>
<feature type="domain" description="Glycosyl transferase family 1" evidence="2">
    <location>
        <begin position="158"/>
        <end position="315"/>
    </location>
</feature>
<gene>
    <name evidence="3" type="ordered locus">Exig_0171</name>
</gene>
<evidence type="ECO:0000313" key="3">
    <source>
        <dbReference type="EMBL" id="ACB59657.1"/>
    </source>
</evidence>